<gene>
    <name evidence="3" type="ORF">TCON_0606</name>
</gene>
<keyword evidence="1" id="KW-0479">Metal-binding</keyword>
<sequence>MGKHVEMLTNDTILFMYFIRNARKEKYRMNIYNEDENLLLHRDIKMVDSKKLRFHDCNADPNEDLRYVNYSNRMNGFVCVQCDLKYVYKRCFLNHLRRKHSNQHENKSKWNK</sequence>
<keyword evidence="4" id="KW-1185">Reference proteome</keyword>
<dbReference type="Proteomes" id="UP001516464">
    <property type="component" value="Unassembled WGS sequence"/>
</dbReference>
<dbReference type="InterPro" id="IPR013087">
    <property type="entry name" value="Znf_C2H2_type"/>
</dbReference>
<proteinExistence type="predicted"/>
<keyword evidence="1" id="KW-0863">Zinc-finger</keyword>
<keyword evidence="1" id="KW-0862">Zinc</keyword>
<dbReference type="PROSITE" id="PS00028">
    <property type="entry name" value="ZINC_FINGER_C2H2_1"/>
    <property type="match status" value="1"/>
</dbReference>
<accession>A0ABQ7I1C8</accession>
<evidence type="ECO:0000313" key="3">
    <source>
        <dbReference type="EMBL" id="KAF7684202.1"/>
    </source>
</evidence>
<evidence type="ECO:0000256" key="1">
    <source>
        <dbReference type="PROSITE-ProRule" id="PRU00042"/>
    </source>
</evidence>
<name>A0ABQ7I1C8_9MICR</name>
<organism evidence="3 4">
    <name type="scientific">Astathelohania contejeani</name>
    <dbReference type="NCBI Taxonomy" id="164912"/>
    <lineage>
        <taxon>Eukaryota</taxon>
        <taxon>Fungi</taxon>
        <taxon>Fungi incertae sedis</taxon>
        <taxon>Microsporidia</taxon>
        <taxon>Astathelohaniidae</taxon>
        <taxon>Astathelohania</taxon>
    </lineage>
</organism>
<dbReference type="PROSITE" id="PS50157">
    <property type="entry name" value="ZINC_FINGER_C2H2_2"/>
    <property type="match status" value="1"/>
</dbReference>
<evidence type="ECO:0000259" key="2">
    <source>
        <dbReference type="PROSITE" id="PS50157"/>
    </source>
</evidence>
<protein>
    <recommendedName>
        <fullName evidence="2">C2H2-type domain-containing protein</fullName>
    </recommendedName>
</protein>
<feature type="domain" description="C2H2-type" evidence="2">
    <location>
        <begin position="77"/>
        <end position="105"/>
    </location>
</feature>
<evidence type="ECO:0000313" key="4">
    <source>
        <dbReference type="Proteomes" id="UP001516464"/>
    </source>
</evidence>
<reference evidence="3 4" key="1">
    <citation type="submission" date="2019-01" db="EMBL/GenBank/DDBJ databases">
        <title>Genomes sequencing and comparative genomics of infectious freshwater microsporidia, Cucumispora dikerogammari and Thelohania contejeani.</title>
        <authorList>
            <person name="Cormier A."/>
            <person name="Giraud I."/>
            <person name="Wattier R."/>
            <person name="Teixeira M."/>
            <person name="Grandjean F."/>
            <person name="Rigaud T."/>
            <person name="Cordaux R."/>
        </authorList>
    </citation>
    <scope>NUCLEOTIDE SEQUENCE [LARGE SCALE GENOMIC DNA]</scope>
    <source>
        <strain evidence="3">T1</strain>
        <tissue evidence="3">Spores</tissue>
    </source>
</reference>
<dbReference type="EMBL" id="SBIQ01000024">
    <property type="protein sequence ID" value="KAF7684202.1"/>
    <property type="molecule type" value="Genomic_DNA"/>
</dbReference>
<comment type="caution">
    <text evidence="3">The sequence shown here is derived from an EMBL/GenBank/DDBJ whole genome shotgun (WGS) entry which is preliminary data.</text>
</comment>